<feature type="transmembrane region" description="Helical" evidence="1">
    <location>
        <begin position="6"/>
        <end position="27"/>
    </location>
</feature>
<protein>
    <submittedName>
        <fullName evidence="2">Uncharacterized protein</fullName>
    </submittedName>
</protein>
<evidence type="ECO:0000313" key="2">
    <source>
        <dbReference type="EMBL" id="DAD86906.1"/>
    </source>
</evidence>
<keyword evidence="1" id="KW-1133">Transmembrane helix</keyword>
<organism evidence="2">
    <name type="scientific">Siphoviridae sp. ctio73</name>
    <dbReference type="NCBI Taxonomy" id="2826435"/>
    <lineage>
        <taxon>Viruses</taxon>
        <taxon>Duplodnaviria</taxon>
        <taxon>Heunggongvirae</taxon>
        <taxon>Uroviricota</taxon>
        <taxon>Caudoviricetes</taxon>
    </lineage>
</organism>
<keyword evidence="1" id="KW-0812">Transmembrane</keyword>
<accession>A0A8S5MY00</accession>
<reference evidence="2" key="1">
    <citation type="journal article" date="2021" name="Proc. Natl. Acad. Sci. U.S.A.">
        <title>A Catalog of Tens of Thousands of Viruses from Human Metagenomes Reveals Hidden Associations with Chronic Diseases.</title>
        <authorList>
            <person name="Tisza M.J."/>
            <person name="Buck C.B."/>
        </authorList>
    </citation>
    <scope>NUCLEOTIDE SEQUENCE</scope>
    <source>
        <strain evidence="2">Ctio73</strain>
    </source>
</reference>
<keyword evidence="1" id="KW-0472">Membrane</keyword>
<name>A0A8S5MY00_9CAUD</name>
<dbReference type="EMBL" id="BK015009">
    <property type="protein sequence ID" value="DAD86906.1"/>
    <property type="molecule type" value="Genomic_DNA"/>
</dbReference>
<evidence type="ECO:0000256" key="1">
    <source>
        <dbReference type="SAM" id="Phobius"/>
    </source>
</evidence>
<proteinExistence type="predicted"/>
<sequence length="229" mass="25642">MVRLLGRLLWARVGAVSSLLLAAWIFLSGRTPWRRRGAGSVIGSGRFLTVGSSDTVAISGEERKRVVLWFEYDGLNDEGVTDPDVEMGFIRENMPPATSYHHDNDGFIVAIWDTKAGVIETYMFDNGRPTVWYFSPKSTAVDAWWRKISTVGENTAVAARWICKHVKRCERKEEGARLVNDFILCLEEMRDSDRCSAEYECALSDARDALADLCDLVDVPAEEVIGSDI</sequence>